<dbReference type="OrthoDB" id="58903at2759"/>
<evidence type="ECO:0000256" key="2">
    <source>
        <dbReference type="SAM" id="Phobius"/>
    </source>
</evidence>
<feature type="transmembrane region" description="Helical" evidence="2">
    <location>
        <begin position="95"/>
        <end position="118"/>
    </location>
</feature>
<keyword evidence="2" id="KW-0472">Membrane</keyword>
<dbReference type="InterPro" id="IPR033579">
    <property type="entry name" value="TMEM128"/>
</dbReference>
<dbReference type="Proteomes" id="UP000601435">
    <property type="component" value="Unassembled WGS sequence"/>
</dbReference>
<name>A0A812RLM4_9DINO</name>
<organism evidence="3 4">
    <name type="scientific">Symbiodinium necroappetens</name>
    <dbReference type="NCBI Taxonomy" id="1628268"/>
    <lineage>
        <taxon>Eukaryota</taxon>
        <taxon>Sar</taxon>
        <taxon>Alveolata</taxon>
        <taxon>Dinophyceae</taxon>
        <taxon>Suessiales</taxon>
        <taxon>Symbiodiniaceae</taxon>
        <taxon>Symbiodinium</taxon>
    </lineage>
</organism>
<dbReference type="PANTHER" id="PTHR31134">
    <property type="entry name" value="TRANSMEMBRANE PROTEIN 128"/>
    <property type="match status" value="1"/>
</dbReference>
<keyword evidence="2" id="KW-0812">Transmembrane</keyword>
<dbReference type="EMBL" id="CAJNJA010019453">
    <property type="protein sequence ID" value="CAE7445641.1"/>
    <property type="molecule type" value="Genomic_DNA"/>
</dbReference>
<sequence>MPAKAQRYGKLAQDETKAGLRARKTRPDSDSETEDESKLSEREIAKKKWVRRLRWAWRKLTAAFWVSLACFTIYYTNFFRVMWESPLVNRTYFYLAFACLAFNMSMLGYLALWCTVVLKIEEPWETKHPKAIPVMAIVGFSTVWLFFFALWPVWGLLTLVIQLIFFLGFVSAGQFLPSGTPGAVLMFVIFFGAFFTSELIPHEGLAHYTPGPSSSR</sequence>
<feature type="transmembrane region" description="Helical" evidence="2">
    <location>
        <begin position="183"/>
        <end position="200"/>
    </location>
</feature>
<proteinExistence type="predicted"/>
<keyword evidence="4" id="KW-1185">Reference proteome</keyword>
<keyword evidence="2" id="KW-1133">Transmembrane helix</keyword>
<accession>A0A812RLM4</accession>
<feature type="region of interest" description="Disordered" evidence="1">
    <location>
        <begin position="1"/>
        <end position="37"/>
    </location>
</feature>
<feature type="transmembrane region" description="Helical" evidence="2">
    <location>
        <begin position="130"/>
        <end position="150"/>
    </location>
</feature>
<feature type="transmembrane region" description="Helical" evidence="2">
    <location>
        <begin position="56"/>
        <end position="75"/>
    </location>
</feature>
<evidence type="ECO:0000313" key="4">
    <source>
        <dbReference type="Proteomes" id="UP000601435"/>
    </source>
</evidence>
<evidence type="ECO:0000313" key="3">
    <source>
        <dbReference type="EMBL" id="CAE7445641.1"/>
    </source>
</evidence>
<dbReference type="PANTHER" id="PTHR31134:SF1">
    <property type="entry name" value="TRANSMEMBRANE PROTEIN 128"/>
    <property type="match status" value="1"/>
</dbReference>
<dbReference type="AlphaFoldDB" id="A0A812RLM4"/>
<evidence type="ECO:0000256" key="1">
    <source>
        <dbReference type="SAM" id="MobiDB-lite"/>
    </source>
</evidence>
<gene>
    <name evidence="3" type="ORF">SNEC2469_LOCUS12282</name>
</gene>
<protein>
    <recommendedName>
        <fullName evidence="5">Transmembrane protein</fullName>
    </recommendedName>
</protein>
<evidence type="ECO:0008006" key="5">
    <source>
        <dbReference type="Google" id="ProtNLM"/>
    </source>
</evidence>
<comment type="caution">
    <text evidence="3">The sequence shown here is derived from an EMBL/GenBank/DDBJ whole genome shotgun (WGS) entry which is preliminary data.</text>
</comment>
<reference evidence="3" key="1">
    <citation type="submission" date="2021-02" db="EMBL/GenBank/DDBJ databases">
        <authorList>
            <person name="Dougan E. K."/>
            <person name="Rhodes N."/>
            <person name="Thang M."/>
            <person name="Chan C."/>
        </authorList>
    </citation>
    <scope>NUCLEOTIDE SEQUENCE</scope>
</reference>
<dbReference type="Pfam" id="PF20479">
    <property type="entry name" value="TMEM128"/>
    <property type="match status" value="1"/>
</dbReference>